<feature type="region of interest" description="Disordered" evidence="16">
    <location>
        <begin position="89"/>
        <end position="117"/>
    </location>
</feature>
<feature type="binding site" description="axial binding residue" evidence="15">
    <location>
        <position position="45"/>
    </location>
    <ligand>
        <name>heme</name>
        <dbReference type="ChEBI" id="CHEBI:30413"/>
    </ligand>
    <ligandPart>
        <name>Fe</name>
        <dbReference type="ChEBI" id="CHEBI:18248"/>
    </ligandPart>
</feature>
<comment type="similarity">
    <text evidence="3">Belongs to the RBT5 family.</text>
</comment>
<name>A0A6A5KUI9_9PLEO</name>
<feature type="signal peptide" evidence="17">
    <location>
        <begin position="1"/>
        <end position="18"/>
    </location>
</feature>
<dbReference type="GO" id="GO:0098552">
    <property type="term" value="C:side of membrane"/>
    <property type="evidence" value="ECO:0007669"/>
    <property type="project" value="UniProtKB-KW"/>
</dbReference>
<dbReference type="InterPro" id="IPR008427">
    <property type="entry name" value="Extracellular_membr_CFEM_dom"/>
</dbReference>
<keyword evidence="11" id="KW-0472">Membrane</keyword>
<dbReference type="PANTHER" id="PTHR37928:SF2">
    <property type="entry name" value="GPI ANCHORED CFEM DOMAIN PROTEIN (AFU_ORTHOLOGUE AFUA_6G10580)"/>
    <property type="match status" value="1"/>
</dbReference>
<keyword evidence="9 17" id="KW-0732">Signal</keyword>
<keyword evidence="20" id="KW-1185">Reference proteome</keyword>
<keyword evidence="13" id="KW-0325">Glycoprotein</keyword>
<evidence type="ECO:0000256" key="8">
    <source>
        <dbReference type="ARBA" id="ARBA00022723"/>
    </source>
</evidence>
<evidence type="ECO:0000256" key="13">
    <source>
        <dbReference type="ARBA" id="ARBA00023180"/>
    </source>
</evidence>
<evidence type="ECO:0000256" key="15">
    <source>
        <dbReference type="PROSITE-ProRule" id="PRU01356"/>
    </source>
</evidence>
<dbReference type="GO" id="GO:0046872">
    <property type="term" value="F:metal ion binding"/>
    <property type="evidence" value="ECO:0007669"/>
    <property type="project" value="UniProtKB-UniRule"/>
</dbReference>
<proteinExistence type="inferred from homology"/>
<keyword evidence="7" id="KW-0336">GPI-anchor</keyword>
<gene>
    <name evidence="19" type="ORF">BDW02DRAFT_595762</name>
</gene>
<keyword evidence="10 15" id="KW-0408">Iron</keyword>
<dbReference type="AlphaFoldDB" id="A0A6A5KUI9"/>
<keyword evidence="12" id="KW-1015">Disulfide bond</keyword>
<keyword evidence="8 15" id="KW-0479">Metal-binding</keyword>
<evidence type="ECO:0000256" key="12">
    <source>
        <dbReference type="ARBA" id="ARBA00023157"/>
    </source>
</evidence>
<evidence type="ECO:0000256" key="1">
    <source>
        <dbReference type="ARBA" id="ARBA00004609"/>
    </source>
</evidence>
<keyword evidence="14" id="KW-0449">Lipoprotein</keyword>
<feature type="compositionally biased region" description="Acidic residues" evidence="16">
    <location>
        <begin position="95"/>
        <end position="117"/>
    </location>
</feature>
<sequence length="207" mass="21210">MKSFTIASIVALASVATAQLDNIPSCALSCFLGPLSSDGCAELTDFACHCEQGATLLAQVQPCVEESCEAEDQAATISAVETTCEAAGVPITIPDDGDNEENDDQDDGDDTDDEDEAQTTVIATSEVVEMTSTMVSMVTSEVHSAASSAMSEVESEMDSMTMMPTTTPAGNDTMEPTSTMPEFTGAAAQATQAVGILGAAALAMLAL</sequence>
<evidence type="ECO:0000256" key="9">
    <source>
        <dbReference type="ARBA" id="ARBA00022729"/>
    </source>
</evidence>
<evidence type="ECO:0000256" key="3">
    <source>
        <dbReference type="ARBA" id="ARBA00010031"/>
    </source>
</evidence>
<dbReference type="OrthoDB" id="3767534at2759"/>
<keyword evidence="4" id="KW-1003">Cell membrane</keyword>
<evidence type="ECO:0000256" key="16">
    <source>
        <dbReference type="SAM" id="MobiDB-lite"/>
    </source>
</evidence>
<dbReference type="Proteomes" id="UP000800040">
    <property type="component" value="Unassembled WGS sequence"/>
</dbReference>
<evidence type="ECO:0000256" key="7">
    <source>
        <dbReference type="ARBA" id="ARBA00022622"/>
    </source>
</evidence>
<organism evidence="19 20">
    <name type="scientific">Decorospora gaudefroyi</name>
    <dbReference type="NCBI Taxonomy" id="184978"/>
    <lineage>
        <taxon>Eukaryota</taxon>
        <taxon>Fungi</taxon>
        <taxon>Dikarya</taxon>
        <taxon>Ascomycota</taxon>
        <taxon>Pezizomycotina</taxon>
        <taxon>Dothideomycetes</taxon>
        <taxon>Pleosporomycetidae</taxon>
        <taxon>Pleosporales</taxon>
        <taxon>Pleosporineae</taxon>
        <taxon>Pleosporaceae</taxon>
        <taxon>Decorospora</taxon>
    </lineage>
</organism>
<dbReference type="PANTHER" id="PTHR37928">
    <property type="entry name" value="CFEM DOMAIN PROTEIN (AFU_ORTHOLOGUE AFUA_6G14090)"/>
    <property type="match status" value="1"/>
</dbReference>
<evidence type="ECO:0000256" key="2">
    <source>
        <dbReference type="ARBA" id="ARBA00004613"/>
    </source>
</evidence>
<comment type="caution">
    <text evidence="15">Lacks conserved residue(s) required for the propagation of feature annotation.</text>
</comment>
<comment type="subcellular location">
    <subcellularLocation>
        <location evidence="1">Cell membrane</location>
        <topology evidence="1">Lipid-anchor</topology>
        <topology evidence="1">GPI-anchor</topology>
    </subcellularLocation>
    <subcellularLocation>
        <location evidence="2">Secreted</location>
    </subcellularLocation>
</comment>
<dbReference type="EMBL" id="ML975264">
    <property type="protein sequence ID" value="KAF1837263.1"/>
    <property type="molecule type" value="Genomic_DNA"/>
</dbReference>
<evidence type="ECO:0000256" key="5">
    <source>
        <dbReference type="ARBA" id="ARBA00022525"/>
    </source>
</evidence>
<feature type="chain" id="PRO_5025423471" evidence="17">
    <location>
        <begin position="19"/>
        <end position="207"/>
    </location>
</feature>
<evidence type="ECO:0000256" key="6">
    <source>
        <dbReference type="ARBA" id="ARBA00022617"/>
    </source>
</evidence>
<evidence type="ECO:0000313" key="20">
    <source>
        <dbReference type="Proteomes" id="UP000800040"/>
    </source>
</evidence>
<dbReference type="SMART" id="SM00747">
    <property type="entry name" value="CFEM"/>
    <property type="match status" value="1"/>
</dbReference>
<dbReference type="Pfam" id="PF05730">
    <property type="entry name" value="CFEM"/>
    <property type="match status" value="1"/>
</dbReference>
<evidence type="ECO:0000259" key="18">
    <source>
        <dbReference type="PROSITE" id="PS52012"/>
    </source>
</evidence>
<evidence type="ECO:0000256" key="11">
    <source>
        <dbReference type="ARBA" id="ARBA00023136"/>
    </source>
</evidence>
<evidence type="ECO:0000256" key="10">
    <source>
        <dbReference type="ARBA" id="ARBA00023004"/>
    </source>
</evidence>
<dbReference type="PROSITE" id="PS52012">
    <property type="entry name" value="CFEM"/>
    <property type="match status" value="1"/>
</dbReference>
<keyword evidence="6 15" id="KW-0349">Heme</keyword>
<evidence type="ECO:0000256" key="17">
    <source>
        <dbReference type="SAM" id="SignalP"/>
    </source>
</evidence>
<dbReference type="GO" id="GO:0005886">
    <property type="term" value="C:plasma membrane"/>
    <property type="evidence" value="ECO:0007669"/>
    <property type="project" value="UniProtKB-SubCell"/>
</dbReference>
<evidence type="ECO:0000256" key="4">
    <source>
        <dbReference type="ARBA" id="ARBA00022475"/>
    </source>
</evidence>
<accession>A0A6A5KUI9</accession>
<evidence type="ECO:0000313" key="19">
    <source>
        <dbReference type="EMBL" id="KAF1837263.1"/>
    </source>
</evidence>
<keyword evidence="5" id="KW-0964">Secreted</keyword>
<dbReference type="GO" id="GO:0005576">
    <property type="term" value="C:extracellular region"/>
    <property type="evidence" value="ECO:0007669"/>
    <property type="project" value="UniProtKB-SubCell"/>
</dbReference>
<dbReference type="InterPro" id="IPR051735">
    <property type="entry name" value="CFEM_domain"/>
</dbReference>
<protein>
    <submittedName>
        <fullName evidence="19">CFEM-domain-containing protein</fullName>
    </submittedName>
</protein>
<evidence type="ECO:0000256" key="14">
    <source>
        <dbReference type="ARBA" id="ARBA00023288"/>
    </source>
</evidence>
<reference evidence="19" key="1">
    <citation type="submission" date="2020-01" db="EMBL/GenBank/DDBJ databases">
        <authorList>
            <consortium name="DOE Joint Genome Institute"/>
            <person name="Haridas S."/>
            <person name="Albert R."/>
            <person name="Binder M."/>
            <person name="Bloem J."/>
            <person name="Labutti K."/>
            <person name="Salamov A."/>
            <person name="Andreopoulos B."/>
            <person name="Baker S.E."/>
            <person name="Barry K."/>
            <person name="Bills G."/>
            <person name="Bluhm B.H."/>
            <person name="Cannon C."/>
            <person name="Castanera R."/>
            <person name="Culley D.E."/>
            <person name="Daum C."/>
            <person name="Ezra D."/>
            <person name="Gonzalez J.B."/>
            <person name="Henrissat B."/>
            <person name="Kuo A."/>
            <person name="Liang C."/>
            <person name="Lipzen A."/>
            <person name="Lutzoni F."/>
            <person name="Magnuson J."/>
            <person name="Mondo S."/>
            <person name="Nolan M."/>
            <person name="Ohm R."/>
            <person name="Pangilinan J."/>
            <person name="Park H.-J."/>
            <person name="Ramirez L."/>
            <person name="Alfaro M."/>
            <person name="Sun H."/>
            <person name="Tritt A."/>
            <person name="Yoshinaga Y."/>
            <person name="Zwiers L.-H."/>
            <person name="Turgeon B.G."/>
            <person name="Goodwin S.B."/>
            <person name="Spatafora J.W."/>
            <person name="Crous P.W."/>
            <person name="Grigoriev I.V."/>
        </authorList>
    </citation>
    <scope>NUCLEOTIDE SEQUENCE</scope>
    <source>
        <strain evidence="19">P77</strain>
    </source>
</reference>
<feature type="domain" description="CFEM" evidence="18">
    <location>
        <begin position="1"/>
        <end position="109"/>
    </location>
</feature>